<dbReference type="InterPro" id="IPR046524">
    <property type="entry name" value="DUF6701"/>
</dbReference>
<evidence type="ECO:0000313" key="4">
    <source>
        <dbReference type="Proteomes" id="UP001597206"/>
    </source>
</evidence>
<keyword evidence="4" id="KW-1185">Reference proteome</keyword>
<evidence type="ECO:0000256" key="1">
    <source>
        <dbReference type="SAM" id="SignalP"/>
    </source>
</evidence>
<protein>
    <submittedName>
        <fullName evidence="3">DUF6701 domain-containing protein</fullName>
    </submittedName>
</protein>
<accession>A0ABW3PB86</accession>
<feature type="domain" description="DUF6701" evidence="2">
    <location>
        <begin position="559"/>
        <end position="1025"/>
    </location>
</feature>
<dbReference type="Proteomes" id="UP001597206">
    <property type="component" value="Unassembled WGS sequence"/>
</dbReference>
<keyword evidence="1" id="KW-0732">Signal</keyword>
<evidence type="ECO:0000313" key="3">
    <source>
        <dbReference type="EMBL" id="MFD1122232.1"/>
    </source>
</evidence>
<gene>
    <name evidence="3" type="ORF">ACFQ2T_06940</name>
</gene>
<dbReference type="EMBL" id="JBHTLN010000001">
    <property type="protein sequence ID" value="MFD1122232.1"/>
    <property type="molecule type" value="Genomic_DNA"/>
</dbReference>
<organism evidence="3 4">
    <name type="scientific">Methylophilus flavus</name>
    <dbReference type="NCBI Taxonomy" id="640084"/>
    <lineage>
        <taxon>Bacteria</taxon>
        <taxon>Pseudomonadati</taxon>
        <taxon>Pseudomonadota</taxon>
        <taxon>Betaproteobacteria</taxon>
        <taxon>Nitrosomonadales</taxon>
        <taxon>Methylophilaceae</taxon>
        <taxon>Methylophilus</taxon>
    </lineage>
</organism>
<comment type="caution">
    <text evidence="3">The sequence shown here is derived from an EMBL/GenBank/DDBJ whole genome shotgun (WGS) entry which is preliminary data.</text>
</comment>
<dbReference type="Pfam" id="PF20419">
    <property type="entry name" value="DUF6701"/>
    <property type="match status" value="1"/>
</dbReference>
<sequence length="1027" mass="109114">MYGFIKKIFFYSAIGLVCSSNLYAATVRLNSGGGLNAGDGLHTYIEDTTQIQVRRLNNTGQLYNPNAIPSNTQLDNGIYLRANGGLIGPDHFGFPSTLTPTAYINRTVSTPAPATISQGVTQSTTSQFSAPRFSTLVAGPSVTVNWKYTYPLDYITAEVTLVIPLGYPISSSNPVRYYHAVDTYLGGDDRGCGVRYTDTNGRQIVGTYPLSGGTNAPCPSSSSLPANLDVVESFRERNQSFDHYCVGAWDSFWSSSNNACAIAKTNSLSDTISTTKIDTGIAIEYDFILPGTYTFSYDFVVGSTFVPNYDHLEIRHSGTGTLCPVDIQVLACLSSTVPCPSNQLVSTGLLTGDLTVSPTTPAVTANPDSTFNLGSNASIDTVTITGSAAATYTLGASGLTKAPLSGVKCWNTATNSQSCSFTFTNTPCVDKFECMENSLTYNNLTTTPAARNPLYTKLLGNDFDIDIVAVLANGTQSTGYNAALGLIVDLVVEDINTKTCGVNQTDIVATKIVPFVASDNGRKKVTFAATDALLGAYPKVSNPILRCRVRDITLNKTGCSSDNFAVRPPALSITSNNASQTQQSLTPSPTSVPVFRASRDPFNLTATSGESGYNGTPKIKLRDPLITPPYLTPYTPLLAHPGAPSVGVVSGLFTPAVSGSSSGSAFTYSEVGHFKFRPYDVYDDTFTSVDNAKGDCENSALAFDNNGSGTPKKYGCRFGNTGESYYFGRFTPDHFTLIPGTPTTLGCNGFVYYGQDPGVVTTFRMNAENAATTPTITQNYTGDYARFNLAVWNNYQFTATPLNGATLGPSQITNPPPASGTWANGVANVTARHRLSRPAAAIGPQSVTISARPQEVDGIVTITSDQTALTGGVQYRFGRIAITPAHGSELLPLQVQIESQFWNGTTFIRSTGDSCTSIDPRTVVMRNYQGNLNACETRLTGGPLMNNGVLNMSLSAPGIGGDGRPNTGSVDLEVNLAAATAGERTCNNAVEANAINGAIPWFGVPDPTGRASFGIYKAPIIYMRENY</sequence>
<feature type="signal peptide" evidence="1">
    <location>
        <begin position="1"/>
        <end position="24"/>
    </location>
</feature>
<dbReference type="RefSeq" id="WP_379032330.1">
    <property type="nucleotide sequence ID" value="NZ_JBHTLN010000001.1"/>
</dbReference>
<name>A0ABW3PB86_9PROT</name>
<evidence type="ECO:0000259" key="2">
    <source>
        <dbReference type="Pfam" id="PF20419"/>
    </source>
</evidence>
<proteinExistence type="predicted"/>
<feature type="chain" id="PRO_5045497400" evidence="1">
    <location>
        <begin position="25"/>
        <end position="1027"/>
    </location>
</feature>
<reference evidence="4" key="1">
    <citation type="journal article" date="2019" name="Int. J. Syst. Evol. Microbiol.">
        <title>The Global Catalogue of Microorganisms (GCM) 10K type strain sequencing project: providing services to taxonomists for standard genome sequencing and annotation.</title>
        <authorList>
            <consortium name="The Broad Institute Genomics Platform"/>
            <consortium name="The Broad Institute Genome Sequencing Center for Infectious Disease"/>
            <person name="Wu L."/>
            <person name="Ma J."/>
        </authorList>
    </citation>
    <scope>NUCLEOTIDE SEQUENCE [LARGE SCALE GENOMIC DNA]</scope>
    <source>
        <strain evidence="4">CCUG 58411</strain>
    </source>
</reference>